<evidence type="ECO:0000256" key="3">
    <source>
        <dbReference type="ARBA" id="ARBA00023797"/>
    </source>
</evidence>
<proteinExistence type="predicted"/>
<dbReference type="SUPFAM" id="SSF52218">
    <property type="entry name" value="Flavoproteins"/>
    <property type="match status" value="1"/>
</dbReference>
<dbReference type="AlphaFoldDB" id="A0A1H6CIG5"/>
<dbReference type="Proteomes" id="UP000236731">
    <property type="component" value="Unassembled WGS sequence"/>
</dbReference>
<feature type="transmembrane region" description="Helical" evidence="4">
    <location>
        <begin position="172"/>
        <end position="197"/>
    </location>
</feature>
<dbReference type="PROSITE" id="PS50902">
    <property type="entry name" value="FLAVODOXIN_LIKE"/>
    <property type="match status" value="1"/>
</dbReference>
<dbReference type="InterPro" id="IPR001226">
    <property type="entry name" value="Flavodoxin_CS"/>
</dbReference>
<dbReference type="EC" id="1.6.2.4" evidence="3"/>
<dbReference type="SUPFAM" id="SSF52343">
    <property type="entry name" value="Ferredoxin reductase-like, C-terminal NADP-linked domain"/>
    <property type="match status" value="1"/>
</dbReference>
<dbReference type="InterPro" id="IPR005625">
    <property type="entry name" value="PepSY-ass_TM"/>
</dbReference>
<feature type="transmembrane region" description="Helical" evidence="4">
    <location>
        <begin position="302"/>
        <end position="327"/>
    </location>
</feature>
<dbReference type="InterPro" id="IPR039261">
    <property type="entry name" value="FNR_nucleotide-bd"/>
</dbReference>
<dbReference type="GO" id="GO:0009055">
    <property type="term" value="F:electron transfer activity"/>
    <property type="evidence" value="ECO:0007669"/>
    <property type="project" value="InterPro"/>
</dbReference>
<keyword evidence="4" id="KW-1133">Transmembrane helix</keyword>
<dbReference type="OrthoDB" id="9789468at2"/>
<dbReference type="Gene3D" id="3.40.50.360">
    <property type="match status" value="1"/>
</dbReference>
<dbReference type="GO" id="GO:0010181">
    <property type="term" value="F:FMN binding"/>
    <property type="evidence" value="ECO:0007669"/>
    <property type="project" value="InterPro"/>
</dbReference>
<feature type="transmembrane region" description="Helical" evidence="4">
    <location>
        <begin position="130"/>
        <end position="151"/>
    </location>
</feature>
<dbReference type="EMBL" id="FNUT01000016">
    <property type="protein sequence ID" value="SEG72811.1"/>
    <property type="molecule type" value="Genomic_DNA"/>
</dbReference>
<evidence type="ECO:0000256" key="1">
    <source>
        <dbReference type="ARBA" id="ARBA00001917"/>
    </source>
</evidence>
<dbReference type="GO" id="GO:0005829">
    <property type="term" value="C:cytosol"/>
    <property type="evidence" value="ECO:0007669"/>
    <property type="project" value="TreeGrafter"/>
</dbReference>
<dbReference type="PRINTS" id="PR00369">
    <property type="entry name" value="FLAVODOXIN"/>
</dbReference>
<organism evidence="7 8">
    <name type="scientific">Sphingobacterium lactis</name>
    <dbReference type="NCBI Taxonomy" id="797291"/>
    <lineage>
        <taxon>Bacteria</taxon>
        <taxon>Pseudomonadati</taxon>
        <taxon>Bacteroidota</taxon>
        <taxon>Sphingobacteriia</taxon>
        <taxon>Sphingobacteriales</taxon>
        <taxon>Sphingobacteriaceae</taxon>
        <taxon>Sphingobacterium</taxon>
    </lineage>
</organism>
<dbReference type="Gene3D" id="2.40.30.10">
    <property type="entry name" value="Translation factors"/>
    <property type="match status" value="1"/>
</dbReference>
<protein>
    <recommendedName>
        <fullName evidence="3">NADPH--hemoprotein reductase</fullName>
        <ecNumber evidence="3">1.6.2.4</ecNumber>
    </recommendedName>
</protein>
<dbReference type="InterPro" id="IPR001094">
    <property type="entry name" value="Flavdoxin-like"/>
</dbReference>
<gene>
    <name evidence="7" type="ORF">SAMN05421877_11610</name>
</gene>
<evidence type="ECO:0000256" key="2">
    <source>
        <dbReference type="ARBA" id="ARBA00022630"/>
    </source>
</evidence>
<dbReference type="InterPro" id="IPR017927">
    <property type="entry name" value="FAD-bd_FR_type"/>
</dbReference>
<dbReference type="InterPro" id="IPR008254">
    <property type="entry name" value="Flavodoxin/NO_synth"/>
</dbReference>
<keyword evidence="4" id="KW-0812">Transmembrane</keyword>
<dbReference type="GO" id="GO:0003958">
    <property type="term" value="F:NADPH-hemoprotein reductase activity"/>
    <property type="evidence" value="ECO:0007669"/>
    <property type="project" value="UniProtKB-EC"/>
</dbReference>
<keyword evidence="4" id="KW-0472">Membrane</keyword>
<dbReference type="SUPFAM" id="SSF63380">
    <property type="entry name" value="Riboflavin synthase domain-like"/>
    <property type="match status" value="1"/>
</dbReference>
<dbReference type="InterPro" id="IPR017938">
    <property type="entry name" value="Riboflavin_synthase-like_b-brl"/>
</dbReference>
<evidence type="ECO:0000259" key="6">
    <source>
        <dbReference type="PROSITE" id="PS51384"/>
    </source>
</evidence>
<dbReference type="GO" id="GO:0050660">
    <property type="term" value="F:flavin adenine dinucleotide binding"/>
    <property type="evidence" value="ECO:0007669"/>
    <property type="project" value="TreeGrafter"/>
</dbReference>
<accession>A0A1H6CIG5</accession>
<evidence type="ECO:0000313" key="8">
    <source>
        <dbReference type="Proteomes" id="UP000236731"/>
    </source>
</evidence>
<dbReference type="Pfam" id="PF03929">
    <property type="entry name" value="PepSY_TM"/>
    <property type="match status" value="1"/>
</dbReference>
<dbReference type="PANTHER" id="PTHR19384:SF17">
    <property type="entry name" value="NADPH--CYTOCHROME P450 REDUCTASE"/>
    <property type="match status" value="1"/>
</dbReference>
<evidence type="ECO:0000259" key="5">
    <source>
        <dbReference type="PROSITE" id="PS50902"/>
    </source>
</evidence>
<dbReference type="InterPro" id="IPR001433">
    <property type="entry name" value="OxRdtase_FAD/NAD-bd"/>
</dbReference>
<dbReference type="PANTHER" id="PTHR19384">
    <property type="entry name" value="NITRIC OXIDE SYNTHASE-RELATED"/>
    <property type="match status" value="1"/>
</dbReference>
<sequence>MVLSLWRYAHLALALISSVFLVILAATGVILAVGAVNDKLPAYRIDEADTLNLAQVVPNLHKVYPEIITLSRDHRGFVSIDAIDEEGNPIKGYINPYNGEKIGEITQQSPFIQWTTALHRSLFLKETGRVIVAVVSFLLVLISISGLVLILKRQQGFKNFFAKVQKDFFSQYFHVVTGRLALIPVLIIAITGTYLFLLRMELFQGEAVVEQVSVGNSEDMEDGPSLSPADFPIFKSIPLERLESIEFPFIPDDPEEFYIVKLQDEELQINQISGQIVERTIFPSNKWQERWNMDIHTGRTNIVWAIVLGIASLNILAFIYTGFVITLKRSRTKIRNKFKPLDAETVILYGSENGSTLFFANKIQEQLLAAGEKSYLAAMNQYGTFPKANKILILTSTYGLGDAPSNAGKFLELLQSVPQDQSIAYAVLGFGSKAYPDYCAYAIEVDNALKELPWAKEYLPLHTVNDKAIDELIPWLQAFSDKSLLPLATAAAVYAEKPTKMQEWKVLEKTSISASNDTFKVILEPIKNQRYTSGDLFAIYPGNDHRERFYSIGKCGGKLQLIVKKHEQGLGSTYLHDLAVHDVIKAKAMRNAIFHFPRKAKEVALIFNGTGIAPFLGMIAENSKRTPIYCYGGFRYQNDWVNQYVRFAEEQMSKSHLVDYQFAYSRQEPGHYVMDLIAKDKLRFAKLLARGGVIMICGSLAMQRDVENLLDKICLEANNRPLSYYQKKQQLMTDCY</sequence>
<dbReference type="Gene3D" id="3.40.50.80">
    <property type="entry name" value="Nucleotide-binding domain of ferredoxin-NADP reductase (FNR) module"/>
    <property type="match status" value="1"/>
</dbReference>
<keyword evidence="2" id="KW-0285">Flavoprotein</keyword>
<feature type="domain" description="FAD-binding FR-type" evidence="6">
    <location>
        <begin position="499"/>
        <end position="597"/>
    </location>
</feature>
<keyword evidence="8" id="KW-1185">Reference proteome</keyword>
<name>A0A1H6CIG5_9SPHI</name>
<feature type="domain" description="Flavodoxin-like" evidence="5">
    <location>
        <begin position="345"/>
        <end position="480"/>
    </location>
</feature>
<dbReference type="InterPro" id="IPR029039">
    <property type="entry name" value="Flavoprotein-like_sf"/>
</dbReference>
<evidence type="ECO:0000313" key="7">
    <source>
        <dbReference type="EMBL" id="SEG72811.1"/>
    </source>
</evidence>
<feature type="transmembrane region" description="Helical" evidence="4">
    <location>
        <begin position="12"/>
        <end position="36"/>
    </location>
</feature>
<reference evidence="8" key="1">
    <citation type="submission" date="2016-10" db="EMBL/GenBank/DDBJ databases">
        <authorList>
            <person name="Varghese N."/>
            <person name="Submissions S."/>
        </authorList>
    </citation>
    <scope>NUCLEOTIDE SEQUENCE [LARGE SCALE GENOMIC DNA]</scope>
    <source>
        <strain evidence="8">DSM 22361</strain>
    </source>
</reference>
<evidence type="ECO:0000256" key="4">
    <source>
        <dbReference type="SAM" id="Phobius"/>
    </source>
</evidence>
<dbReference type="Pfam" id="PF00258">
    <property type="entry name" value="Flavodoxin_1"/>
    <property type="match status" value="1"/>
</dbReference>
<dbReference type="PROSITE" id="PS51384">
    <property type="entry name" value="FAD_FR"/>
    <property type="match status" value="1"/>
</dbReference>
<dbReference type="Pfam" id="PF00175">
    <property type="entry name" value="NAD_binding_1"/>
    <property type="match status" value="1"/>
</dbReference>
<dbReference type="PROSITE" id="PS00201">
    <property type="entry name" value="FLAVODOXIN"/>
    <property type="match status" value="1"/>
</dbReference>
<comment type="cofactor">
    <cofactor evidence="1">
        <name>FMN</name>
        <dbReference type="ChEBI" id="CHEBI:58210"/>
    </cofactor>
</comment>
<dbReference type="RefSeq" id="WP_103907797.1">
    <property type="nucleotide sequence ID" value="NZ_CP049246.1"/>
</dbReference>